<proteinExistence type="predicted"/>
<evidence type="ECO:0000313" key="3">
    <source>
        <dbReference type="EMBL" id="MBE1876413.1"/>
    </source>
</evidence>
<accession>A0ABR9N007</accession>
<feature type="region of interest" description="Disordered" evidence="1">
    <location>
        <begin position="122"/>
        <end position="148"/>
    </location>
</feature>
<dbReference type="EMBL" id="JADAQT010000085">
    <property type="protein sequence ID" value="MBE1876413.1"/>
    <property type="molecule type" value="Genomic_DNA"/>
</dbReference>
<gene>
    <name evidence="3" type="ORF">IHE71_11915</name>
</gene>
<comment type="caution">
    <text evidence="3">The sequence shown here is derived from an EMBL/GenBank/DDBJ whole genome shotgun (WGS) entry which is preliminary data.</text>
</comment>
<name>A0ABR9N007_9MICO</name>
<dbReference type="RefSeq" id="WP_192862983.1">
    <property type="nucleotide sequence ID" value="NZ_JADAQT010000085.1"/>
</dbReference>
<feature type="chain" id="PRO_5047013764" evidence="2">
    <location>
        <begin position="22"/>
        <end position="232"/>
    </location>
</feature>
<evidence type="ECO:0000313" key="4">
    <source>
        <dbReference type="Proteomes" id="UP000625527"/>
    </source>
</evidence>
<evidence type="ECO:0000256" key="2">
    <source>
        <dbReference type="SAM" id="SignalP"/>
    </source>
</evidence>
<feature type="signal peptide" evidence="2">
    <location>
        <begin position="1"/>
        <end position="21"/>
    </location>
</feature>
<evidence type="ECO:0000256" key="1">
    <source>
        <dbReference type="SAM" id="MobiDB-lite"/>
    </source>
</evidence>
<dbReference type="Proteomes" id="UP000625527">
    <property type="component" value="Unassembled WGS sequence"/>
</dbReference>
<sequence length="232" mass="22893">MFTRAVILPATALLVPGAAGVADPLAAVRLAACAALASLAENGRPMVLAHGPDDVRGPRLLKPSLAAAGIADRTLPDDATAPWAGHDSRPRAGTAASVALLCLSMALGDRAADVLVLEVPAEPRSDGTGVSGAAATGPAPDPERDPADAVAAHLASGGTLVVASGGPPGPATAAPGAADEPAPGVAAVLTAAGADSWTRDTRTFPQDHEHLPPEYWLTVCATGTAARLESQA</sequence>
<keyword evidence="2" id="KW-0732">Signal</keyword>
<reference evidence="3 4" key="1">
    <citation type="submission" date="2020-10" db="EMBL/GenBank/DDBJ databases">
        <title>Myceligenerans pegani sp. nov., an endophytic actinomycete isolated from Peganum harmala L. in Xinjiang, China.</title>
        <authorList>
            <person name="Xin L."/>
        </authorList>
    </citation>
    <scope>NUCLEOTIDE SEQUENCE [LARGE SCALE GENOMIC DNA]</scope>
    <source>
        <strain evidence="3 4">TRM65318</strain>
    </source>
</reference>
<protein>
    <submittedName>
        <fullName evidence="3">Uncharacterized protein</fullName>
    </submittedName>
</protein>
<keyword evidence="4" id="KW-1185">Reference proteome</keyword>
<organism evidence="3 4">
    <name type="scientific">Myceligenerans pegani</name>
    <dbReference type="NCBI Taxonomy" id="2776917"/>
    <lineage>
        <taxon>Bacteria</taxon>
        <taxon>Bacillati</taxon>
        <taxon>Actinomycetota</taxon>
        <taxon>Actinomycetes</taxon>
        <taxon>Micrococcales</taxon>
        <taxon>Promicromonosporaceae</taxon>
        <taxon>Myceligenerans</taxon>
    </lineage>
</organism>